<dbReference type="EMBL" id="CP029600">
    <property type="protein sequence ID" value="AWO01119.1"/>
    <property type="molecule type" value="Genomic_DNA"/>
</dbReference>
<dbReference type="InterPro" id="IPR035094">
    <property type="entry name" value="EgtD"/>
</dbReference>
<dbReference type="NCBIfam" id="TIGR03438">
    <property type="entry name" value="egtD_ergothio"/>
    <property type="match status" value="1"/>
</dbReference>
<name>A0ABM6WAT4_9BACT</name>
<dbReference type="InterPro" id="IPR019257">
    <property type="entry name" value="MeTrfase_dom"/>
</dbReference>
<evidence type="ECO:0000313" key="4">
    <source>
        <dbReference type="EMBL" id="AWO01119.1"/>
    </source>
</evidence>
<dbReference type="Pfam" id="PF10017">
    <property type="entry name" value="Methyltransf_33"/>
    <property type="match status" value="1"/>
</dbReference>
<dbReference type="InterPro" id="IPR017804">
    <property type="entry name" value="MeTrfase_EgtD-like"/>
</dbReference>
<dbReference type="Proteomes" id="UP000246099">
    <property type="component" value="Chromosome"/>
</dbReference>
<dbReference type="InterPro" id="IPR051128">
    <property type="entry name" value="EgtD_Methyltrsf_superfamily"/>
</dbReference>
<protein>
    <submittedName>
        <fullName evidence="4">L-histidine N(Alpha)-methyltransferase</fullName>
    </submittedName>
</protein>
<dbReference type="InterPro" id="IPR029063">
    <property type="entry name" value="SAM-dependent_MTases_sf"/>
</dbReference>
<dbReference type="Gene3D" id="3.40.50.150">
    <property type="entry name" value="Vaccinia Virus protein VP39"/>
    <property type="match status" value="1"/>
</dbReference>
<reference evidence="4 5" key="1">
    <citation type="submission" date="2018-05" db="EMBL/GenBank/DDBJ databases">
        <title>Chitinophaga sp. nov., isolated from rhizosphere soil of Alhagi.</title>
        <authorList>
            <person name="Liu Y."/>
        </authorList>
    </citation>
    <scope>NUCLEOTIDE SEQUENCE [LARGE SCALE GENOMIC DNA]</scope>
    <source>
        <strain evidence="4 5">T22</strain>
    </source>
</reference>
<evidence type="ECO:0000256" key="2">
    <source>
        <dbReference type="ARBA" id="ARBA00022679"/>
    </source>
</evidence>
<proteinExistence type="predicted"/>
<evidence type="ECO:0000313" key="5">
    <source>
        <dbReference type="Proteomes" id="UP000246099"/>
    </source>
</evidence>
<dbReference type="PANTHER" id="PTHR43397:SF1">
    <property type="entry name" value="ERGOTHIONEINE BIOSYNTHESIS PROTEIN 1"/>
    <property type="match status" value="1"/>
</dbReference>
<keyword evidence="2" id="KW-0808">Transferase</keyword>
<keyword evidence="5" id="KW-1185">Reference proteome</keyword>
<keyword evidence="1" id="KW-0489">Methyltransferase</keyword>
<feature type="domain" description="Histidine-specific methyltransferase SAM-dependent" evidence="3">
    <location>
        <begin position="17"/>
        <end position="320"/>
    </location>
</feature>
<evidence type="ECO:0000259" key="3">
    <source>
        <dbReference type="Pfam" id="PF10017"/>
    </source>
</evidence>
<accession>A0ABM6WAT4</accession>
<evidence type="ECO:0000256" key="1">
    <source>
        <dbReference type="ARBA" id="ARBA00022603"/>
    </source>
</evidence>
<dbReference type="SUPFAM" id="SSF53335">
    <property type="entry name" value="S-adenosyl-L-methionine-dependent methyltransferases"/>
    <property type="match status" value="1"/>
</dbReference>
<dbReference type="RefSeq" id="WP_119077335.1">
    <property type="nucleotide sequence ID" value="NZ_CP029600.1"/>
</dbReference>
<dbReference type="PIRSF" id="PIRSF018005">
    <property type="entry name" value="UCP018005"/>
    <property type="match status" value="1"/>
</dbReference>
<gene>
    <name evidence="4" type="primary">egtD</name>
    <name evidence="4" type="ORF">DLD77_05140</name>
</gene>
<sequence length="328" mass="37489">MMKTATALQQTATQHFYEDVVKGLTGTPKYLQSKYFYDAAGDALFQQIMHTPEYYLTRCELEILSAQAVAIADALGATPFNLVELGPGDASKSFYLLKELHRRHPEQAYFPIDISENIITQLQHALPARLQGLQVQGLCGEYIDMLKTTAYFSPRRKVVMFMGASIGNFTPEEAVKFCRRLREQMNPGDLLLIGFDLRKQPQMILDAYNDGQGVTRDFNLNLLTRINRELGADFDINQFHHFPTYDPLTGACKSYLVSNTAQEVLLGEHVIRFRKDEPIFMEISQKYSVDETRQLAAAAGFRPVQHFFDNKRWFTDVLWELSQNHNAL</sequence>
<dbReference type="PANTHER" id="PTHR43397">
    <property type="entry name" value="ERGOTHIONEINE BIOSYNTHESIS PROTEIN 1"/>
    <property type="match status" value="1"/>
</dbReference>
<organism evidence="4 5">
    <name type="scientific">Chitinophaga alhagiae</name>
    <dbReference type="NCBI Taxonomy" id="2203219"/>
    <lineage>
        <taxon>Bacteria</taxon>
        <taxon>Pseudomonadati</taxon>
        <taxon>Bacteroidota</taxon>
        <taxon>Chitinophagia</taxon>
        <taxon>Chitinophagales</taxon>
        <taxon>Chitinophagaceae</taxon>
        <taxon>Chitinophaga</taxon>
    </lineage>
</organism>